<keyword evidence="2" id="KW-1185">Reference proteome</keyword>
<accession>A0A9N8VV97</accession>
<gene>
    <name evidence="1" type="ORF">CPELLU_LOCUS824</name>
</gene>
<proteinExistence type="predicted"/>
<evidence type="ECO:0000313" key="1">
    <source>
        <dbReference type="EMBL" id="CAG8465521.1"/>
    </source>
</evidence>
<reference evidence="1" key="1">
    <citation type="submission" date="2021-06" db="EMBL/GenBank/DDBJ databases">
        <authorList>
            <person name="Kallberg Y."/>
            <person name="Tangrot J."/>
            <person name="Rosling A."/>
        </authorList>
    </citation>
    <scope>NUCLEOTIDE SEQUENCE</scope>
    <source>
        <strain evidence="1">FL966</strain>
    </source>
</reference>
<dbReference type="Proteomes" id="UP000789759">
    <property type="component" value="Unassembled WGS sequence"/>
</dbReference>
<organism evidence="1 2">
    <name type="scientific">Cetraspora pellucida</name>
    <dbReference type="NCBI Taxonomy" id="1433469"/>
    <lineage>
        <taxon>Eukaryota</taxon>
        <taxon>Fungi</taxon>
        <taxon>Fungi incertae sedis</taxon>
        <taxon>Mucoromycota</taxon>
        <taxon>Glomeromycotina</taxon>
        <taxon>Glomeromycetes</taxon>
        <taxon>Diversisporales</taxon>
        <taxon>Gigasporaceae</taxon>
        <taxon>Cetraspora</taxon>
    </lineage>
</organism>
<protein>
    <submittedName>
        <fullName evidence="1">12892_t:CDS:1</fullName>
    </submittedName>
</protein>
<name>A0A9N8VV97_9GLOM</name>
<sequence>MTILEDDEFTSVLVIINVNIYDLNSNEQQFGSSKRQNEGYKDCCHELDFIKSFKMA</sequence>
<comment type="caution">
    <text evidence="1">The sequence shown here is derived from an EMBL/GenBank/DDBJ whole genome shotgun (WGS) entry which is preliminary data.</text>
</comment>
<dbReference type="AlphaFoldDB" id="A0A9N8VV97"/>
<dbReference type="EMBL" id="CAJVQA010000270">
    <property type="protein sequence ID" value="CAG8465521.1"/>
    <property type="molecule type" value="Genomic_DNA"/>
</dbReference>
<evidence type="ECO:0000313" key="2">
    <source>
        <dbReference type="Proteomes" id="UP000789759"/>
    </source>
</evidence>